<accession>A0ABT8K542</accession>
<comment type="caution">
    <text evidence="3">The sequence shown here is derived from an EMBL/GenBank/DDBJ whole genome shotgun (WGS) entry which is preliminary data.</text>
</comment>
<dbReference type="InterPro" id="IPR001451">
    <property type="entry name" value="Hexapep"/>
</dbReference>
<evidence type="ECO:0000313" key="3">
    <source>
        <dbReference type="EMBL" id="MDN4612580.1"/>
    </source>
</evidence>
<protein>
    <submittedName>
        <fullName evidence="3">DapH/DapD/GlmU-related protein</fullName>
    </submittedName>
</protein>
<dbReference type="InterPro" id="IPR011004">
    <property type="entry name" value="Trimer_LpxA-like_sf"/>
</dbReference>
<dbReference type="PANTHER" id="PTHR23416:SF23">
    <property type="entry name" value="ACETYLTRANSFERASE C18B11.09C-RELATED"/>
    <property type="match status" value="1"/>
</dbReference>
<keyword evidence="4" id="KW-1185">Reference proteome</keyword>
<dbReference type="PANTHER" id="PTHR23416">
    <property type="entry name" value="SIALIC ACID SYNTHASE-RELATED"/>
    <property type="match status" value="1"/>
</dbReference>
<dbReference type="SUPFAM" id="SSF51161">
    <property type="entry name" value="Trimeric LpxA-like enzymes"/>
    <property type="match status" value="1"/>
</dbReference>
<comment type="similarity">
    <text evidence="1">Belongs to the transferase hexapeptide repeat family.</text>
</comment>
<proteinExistence type="inferred from homology"/>
<keyword evidence="2" id="KW-0808">Transferase</keyword>
<dbReference type="Proteomes" id="UP001174209">
    <property type="component" value="Unassembled WGS sequence"/>
</dbReference>
<organism evidence="3 4">
    <name type="scientific">Arthrobacter burdickii</name>
    <dbReference type="NCBI Taxonomy" id="3035920"/>
    <lineage>
        <taxon>Bacteria</taxon>
        <taxon>Bacillati</taxon>
        <taxon>Actinomycetota</taxon>
        <taxon>Actinomycetes</taxon>
        <taxon>Micrococcales</taxon>
        <taxon>Micrococcaceae</taxon>
        <taxon>Arthrobacter</taxon>
    </lineage>
</organism>
<dbReference type="RefSeq" id="WP_301229742.1">
    <property type="nucleotide sequence ID" value="NZ_JAROCG010000002.1"/>
</dbReference>
<dbReference type="Pfam" id="PF14602">
    <property type="entry name" value="Hexapep_2"/>
    <property type="match status" value="2"/>
</dbReference>
<evidence type="ECO:0000256" key="1">
    <source>
        <dbReference type="ARBA" id="ARBA00007274"/>
    </source>
</evidence>
<gene>
    <name evidence="3" type="ORF">P5G52_17055</name>
</gene>
<evidence type="ECO:0000256" key="2">
    <source>
        <dbReference type="ARBA" id="ARBA00022679"/>
    </source>
</evidence>
<evidence type="ECO:0000313" key="4">
    <source>
        <dbReference type="Proteomes" id="UP001174209"/>
    </source>
</evidence>
<dbReference type="EMBL" id="JAROCG010000002">
    <property type="protein sequence ID" value="MDN4612580.1"/>
    <property type="molecule type" value="Genomic_DNA"/>
</dbReference>
<reference evidence="3" key="1">
    <citation type="submission" date="2023-06" db="EMBL/GenBank/DDBJ databases">
        <title>MT1 and MT2 Draft Genomes of Novel Species.</title>
        <authorList>
            <person name="Venkateswaran K."/>
        </authorList>
    </citation>
    <scope>NUCLEOTIDE SEQUENCE</scope>
    <source>
        <strain evidence="3">IIF3SC-B10</strain>
    </source>
</reference>
<name>A0ABT8K542_9MICC</name>
<sequence length="196" mass="21416">MSKFSNETTTPDPVSVINLAEAPGEREAWGRPPLVVYVWAAVELLVIYNPWQISSALRVAVLRAFGASIGKEVLIRPRVRIKFPWNLSVGDRCWIGEGAWIHNQDKVTIGSDVVISQEVFITTGSHAISADMALITRPVSVEDGVWLSTRSMILGGVTVGRSAVVSPNTVVPPNMRVGENDVLGLTTPKVTRKRFQ</sequence>
<dbReference type="Gene3D" id="2.160.10.10">
    <property type="entry name" value="Hexapeptide repeat proteins"/>
    <property type="match status" value="1"/>
</dbReference>
<dbReference type="InterPro" id="IPR051159">
    <property type="entry name" value="Hexapeptide_acetyltransf"/>
</dbReference>